<dbReference type="InterPro" id="IPR027417">
    <property type="entry name" value="P-loop_NTPase"/>
</dbReference>
<gene>
    <name evidence="2" type="ORF">I6H70_14910</name>
</gene>
<dbReference type="SUPFAM" id="SSF52540">
    <property type="entry name" value="P-loop containing nucleoside triphosphate hydrolases"/>
    <property type="match status" value="1"/>
</dbReference>
<evidence type="ECO:0000313" key="2">
    <source>
        <dbReference type="EMBL" id="QQN49834.1"/>
    </source>
</evidence>
<accession>A0A9X7V417</accession>
<evidence type="ECO:0008006" key="4">
    <source>
        <dbReference type="Google" id="ProtNLM"/>
    </source>
</evidence>
<organism evidence="2 3">
    <name type="scientific">Stutzerimonas balearica</name>
    <dbReference type="NCBI Taxonomy" id="74829"/>
    <lineage>
        <taxon>Bacteria</taxon>
        <taxon>Pseudomonadati</taxon>
        <taxon>Pseudomonadota</taxon>
        <taxon>Gammaproteobacteria</taxon>
        <taxon>Pseudomonadales</taxon>
        <taxon>Pseudomonadaceae</taxon>
        <taxon>Stutzerimonas</taxon>
    </lineage>
</organism>
<dbReference type="Gene3D" id="3.40.50.300">
    <property type="entry name" value="P-loop containing nucleotide triphosphate hydrolases"/>
    <property type="match status" value="1"/>
</dbReference>
<dbReference type="Proteomes" id="UP000595933">
    <property type="component" value="Chromosome"/>
</dbReference>
<evidence type="ECO:0000256" key="1">
    <source>
        <dbReference type="SAM" id="Coils"/>
    </source>
</evidence>
<dbReference type="EMBL" id="CP067013">
    <property type="protein sequence ID" value="QQN49834.1"/>
    <property type="molecule type" value="Genomic_DNA"/>
</dbReference>
<dbReference type="RefSeq" id="WP_200290635.1">
    <property type="nucleotide sequence ID" value="NZ_CP067013.1"/>
</dbReference>
<feature type="coiled-coil region" evidence="1">
    <location>
        <begin position="283"/>
        <end position="349"/>
    </location>
</feature>
<dbReference type="AlphaFoldDB" id="A0A9X7V417"/>
<proteinExistence type="predicted"/>
<reference evidence="2 3" key="1">
    <citation type="submission" date="2020-12" db="EMBL/GenBank/DDBJ databases">
        <title>FDA dAtabase for Regulatory Grade micrObial Sequences (FDA-ARGOS): Supporting development and validation of Infectious Disease Dx tests.</title>
        <authorList>
            <person name="Sproer C."/>
            <person name="Gronow S."/>
            <person name="Severitt S."/>
            <person name="Schroder I."/>
            <person name="Tallon L."/>
            <person name="Sadzewicz L."/>
            <person name="Zhao X."/>
            <person name="Boylan J."/>
            <person name="Ott S."/>
            <person name="Bowen H."/>
            <person name="Vavikolanu K."/>
            <person name="Mehta A."/>
            <person name="Aluvathingal J."/>
            <person name="Nadendla S."/>
            <person name="Lowell S."/>
            <person name="Myers T."/>
            <person name="Yan Y."/>
            <person name="Sichtig H."/>
        </authorList>
    </citation>
    <scope>NUCLEOTIDE SEQUENCE [LARGE SCALE GENOMIC DNA]</scope>
    <source>
        <strain evidence="2 3">FDAARGOS_1013</strain>
    </source>
</reference>
<keyword evidence="1" id="KW-0175">Coiled coil</keyword>
<name>A0A9X7V417_9GAMM</name>
<protein>
    <recommendedName>
        <fullName evidence="4">Sulfotransferase family protein</fullName>
    </recommendedName>
</protein>
<sequence>MSQKKIIAVLGMHRSGTSAITRALVAVGVSAGDNLLPPGADNPKGFWEDRDFVLLNERILKALDASYDSLKLLPPGFECSPALAELFLEAVLLLRGKLDNCELLALKDPRVCRLLPFWRRVFDHLQLQVDYVIAVRNPLSVAQSLQRRNGFLERKSHWLWLQHYVSAVMATQDAKRLFVDYDALLAQPDAQLRRLAEAFGLQGDQVAEQEYIDTFLSNDLRHARYEARDLDVSPLVPDAVRHAYELLMRNCEANGATGLPAFGDAWDALVSELERMRPMLNFLHEYDLQCKALEAKATAAEQERRCLDALLSSETARLNTALIEADGENRRLEVQLAEKEVQLRKAAELSEQEALELHRVRAQLERVMHSYSLRVTAPLRKGASLGRAILDRGGRLLRYVTANPRSIPNALQHFRRHGVRAGLRRLREVASPTAVPVLPVRDGARFDLKTAGEAHILTTRHCLFVAELIARQLSRVGIRSRILFERPEQGFARVPHFVICPQMFAELPELYVSFQMEQTVSSRWLTDRYMALLEHSFAVFDYSQLNLGYFTSNGLSYRQMYFMPIGYLDDYPANRPASPSEKEYDVLFYGDATCDRRKAFIARIEEKYQVKVIGNLFGEALYEELRKAKVLINVHYYEGALLETTRIYESLSLDCLIVSESSVDIDEHENLRDIVDFVDIGDADAMLERLDYWLGDDQRREDKVIQNRQQLGAQPDWFEFYFQRFLLATENIDFDTFYRLAAHNIHFDGDFLCLGLPESVERRKGFMADNRYGIQYFPGLRHELGWVGCGMSYKFIMRKAKELRLSNITVCEDDVEFIQGWEAKYQAVKAHLVENAGGWDVFSGFIADLHDDTRVLDITEVGELEIVHIDHMVSAVLNVYNAGFYDAILRWDETDHDVHSNAIDRYMESQEHIRVFTVHPFLVGHKEEQHSTLWGFQNSRYNALIAESTRKLEARIGRYRAERETAP</sequence>
<evidence type="ECO:0000313" key="3">
    <source>
        <dbReference type="Proteomes" id="UP000595933"/>
    </source>
</evidence>